<comment type="caution">
    <text evidence="3">The sequence shown here is derived from an EMBL/GenBank/DDBJ whole genome shotgun (WGS) entry which is preliminary data.</text>
</comment>
<dbReference type="EMBL" id="PGFH01000001">
    <property type="protein sequence ID" value="PJJ82593.1"/>
    <property type="molecule type" value="Genomic_DNA"/>
</dbReference>
<dbReference type="InterPro" id="IPR013022">
    <property type="entry name" value="Xyl_isomerase-like_TIM-brl"/>
</dbReference>
<dbReference type="Proteomes" id="UP000231742">
    <property type="component" value="Unassembled WGS sequence"/>
</dbReference>
<proteinExistence type="predicted"/>
<gene>
    <name evidence="3" type="ORF">CLV85_1795</name>
</gene>
<dbReference type="AlphaFoldDB" id="A0A2M9DAT7"/>
<keyword evidence="3" id="KW-0413">Isomerase</keyword>
<feature type="domain" description="Xylose isomerase-like TIM barrel" evidence="2">
    <location>
        <begin position="41"/>
        <end position="290"/>
    </location>
</feature>
<dbReference type="InterPro" id="IPR050312">
    <property type="entry name" value="IolE/XylAMocC-like"/>
</dbReference>
<dbReference type="Pfam" id="PF01261">
    <property type="entry name" value="AP_endonuc_2"/>
    <property type="match status" value="1"/>
</dbReference>
<dbReference type="InterPro" id="IPR036237">
    <property type="entry name" value="Xyl_isomerase-like_sf"/>
</dbReference>
<dbReference type="PANTHER" id="PTHR12110:SF41">
    <property type="entry name" value="INOSOSE DEHYDRATASE"/>
    <property type="match status" value="1"/>
</dbReference>
<keyword evidence="1" id="KW-0119">Carbohydrate metabolism</keyword>
<keyword evidence="4" id="KW-1185">Reference proteome</keyword>
<evidence type="ECO:0000313" key="4">
    <source>
        <dbReference type="Proteomes" id="UP000231742"/>
    </source>
</evidence>
<evidence type="ECO:0000259" key="2">
    <source>
        <dbReference type="Pfam" id="PF01261"/>
    </source>
</evidence>
<evidence type="ECO:0000256" key="1">
    <source>
        <dbReference type="ARBA" id="ARBA00023277"/>
    </source>
</evidence>
<dbReference type="PANTHER" id="PTHR12110">
    <property type="entry name" value="HYDROXYPYRUVATE ISOMERASE"/>
    <property type="match status" value="1"/>
</dbReference>
<dbReference type="GO" id="GO:0016853">
    <property type="term" value="F:isomerase activity"/>
    <property type="evidence" value="ECO:0007669"/>
    <property type="project" value="UniProtKB-KW"/>
</dbReference>
<organism evidence="3 4">
    <name type="scientific">Salinibacterium amurskyense</name>
    <dbReference type="NCBI Taxonomy" id="205941"/>
    <lineage>
        <taxon>Bacteria</taxon>
        <taxon>Bacillati</taxon>
        <taxon>Actinomycetota</taxon>
        <taxon>Actinomycetes</taxon>
        <taxon>Micrococcales</taxon>
        <taxon>Microbacteriaceae</taxon>
        <taxon>Salinibacterium</taxon>
    </lineage>
</organism>
<protein>
    <submittedName>
        <fullName evidence="3">Sugar phosphate isomerase/epimerase</fullName>
    </submittedName>
</protein>
<name>A0A2M9DAT7_9MICO</name>
<sequence length="312" mass="34454">MSAYTAENWPITSCMLGLDTTTRNGTPAQVAGPEFWKKQLAKIANQGFTNVELSDAWLKPALLSSGERAELVSIAAELGMKIPSVHIQRVSVIEPGKEAENLAYQHASIDAAAEMGISVYSTGLHQPFNKAQRDALWFWNGQGPIDPVGDTEVWNTAVTRIRELARHAQDLGMITSLEMYEDTYIGSSDSAVRFVEDVGTDLVGINPDVGNLVRLHREVEDWRETYAKTLPYANYWHLKNYTRDEAADHSYYATAPSTLRDGVINYREVVELAVSLGYSGILTCEHYGGDSISVCGENQRHLRGLLAETLAS</sequence>
<accession>A0A2M9DAT7</accession>
<reference evidence="3 4" key="1">
    <citation type="submission" date="2017-11" db="EMBL/GenBank/DDBJ databases">
        <title>Genomic Encyclopedia of Archaeal and Bacterial Type Strains, Phase II (KMG-II): From Individual Species to Whole Genera.</title>
        <authorList>
            <person name="Goeker M."/>
        </authorList>
    </citation>
    <scope>NUCLEOTIDE SEQUENCE [LARGE SCALE GENOMIC DNA]</scope>
    <source>
        <strain evidence="3 4">DSM 16400</strain>
    </source>
</reference>
<dbReference type="Gene3D" id="3.20.20.150">
    <property type="entry name" value="Divalent-metal-dependent TIM barrel enzymes"/>
    <property type="match status" value="1"/>
</dbReference>
<dbReference type="RefSeq" id="WP_229820198.1">
    <property type="nucleotide sequence ID" value="NZ_BMZU01000001.1"/>
</dbReference>
<dbReference type="SUPFAM" id="SSF51658">
    <property type="entry name" value="Xylose isomerase-like"/>
    <property type="match status" value="1"/>
</dbReference>
<evidence type="ECO:0000313" key="3">
    <source>
        <dbReference type="EMBL" id="PJJ82593.1"/>
    </source>
</evidence>